<comment type="caution">
    <text evidence="1">The sequence shown here is derived from an EMBL/GenBank/DDBJ whole genome shotgun (WGS) entry which is preliminary data.</text>
</comment>
<accession>A0A0W0G720</accession>
<evidence type="ECO:0000313" key="2">
    <source>
        <dbReference type="Proteomes" id="UP000054988"/>
    </source>
</evidence>
<gene>
    <name evidence="1" type="ORF">WG66_3043</name>
</gene>
<dbReference type="AlphaFoldDB" id="A0A0W0G720"/>
<organism evidence="1 2">
    <name type="scientific">Moniliophthora roreri</name>
    <name type="common">Frosty pod rot fungus</name>
    <name type="synonym">Monilia roreri</name>
    <dbReference type="NCBI Taxonomy" id="221103"/>
    <lineage>
        <taxon>Eukaryota</taxon>
        <taxon>Fungi</taxon>
        <taxon>Dikarya</taxon>
        <taxon>Basidiomycota</taxon>
        <taxon>Agaricomycotina</taxon>
        <taxon>Agaricomycetes</taxon>
        <taxon>Agaricomycetidae</taxon>
        <taxon>Agaricales</taxon>
        <taxon>Marasmiineae</taxon>
        <taxon>Marasmiaceae</taxon>
        <taxon>Moniliophthora</taxon>
    </lineage>
</organism>
<proteinExistence type="predicted"/>
<protein>
    <submittedName>
        <fullName evidence="1">Uncharacterized protein</fullName>
    </submittedName>
</protein>
<dbReference type="Proteomes" id="UP000054988">
    <property type="component" value="Unassembled WGS sequence"/>
</dbReference>
<reference evidence="1 2" key="1">
    <citation type="submission" date="2015-12" db="EMBL/GenBank/DDBJ databases">
        <title>Draft genome sequence of Moniliophthora roreri, the causal agent of frosty pod rot of cacao.</title>
        <authorList>
            <person name="Aime M.C."/>
            <person name="Diaz-Valderrama J.R."/>
            <person name="Kijpornyongpan T."/>
            <person name="Phillips-Mora W."/>
        </authorList>
    </citation>
    <scope>NUCLEOTIDE SEQUENCE [LARGE SCALE GENOMIC DNA]</scope>
    <source>
        <strain evidence="1 2">MCA 2952</strain>
    </source>
</reference>
<sequence>MTGTLLFSSRLIYAEKQNPRFEALGPSTPSTPMCF</sequence>
<evidence type="ECO:0000313" key="1">
    <source>
        <dbReference type="EMBL" id="KTB44377.1"/>
    </source>
</evidence>
<name>A0A0W0G720_MONRR</name>
<dbReference type="EMBL" id="LATX01000940">
    <property type="protein sequence ID" value="KTB44377.1"/>
    <property type="molecule type" value="Genomic_DNA"/>
</dbReference>